<proteinExistence type="predicted"/>
<keyword evidence="2" id="KW-1185">Reference proteome</keyword>
<evidence type="ECO:0000313" key="2">
    <source>
        <dbReference type="Proteomes" id="UP000011885"/>
    </source>
</evidence>
<dbReference type="Proteomes" id="UP000011885">
    <property type="component" value="Unassembled WGS sequence"/>
</dbReference>
<organism evidence="1 2">
    <name type="scientific">Rhodopirellula sallentina SM41</name>
    <dbReference type="NCBI Taxonomy" id="1263870"/>
    <lineage>
        <taxon>Bacteria</taxon>
        <taxon>Pseudomonadati</taxon>
        <taxon>Planctomycetota</taxon>
        <taxon>Planctomycetia</taxon>
        <taxon>Pirellulales</taxon>
        <taxon>Pirellulaceae</taxon>
        <taxon>Rhodopirellula</taxon>
    </lineage>
</organism>
<gene>
    <name evidence="1" type="ORF">RSSM_03476</name>
</gene>
<sequence>MGCHSVSWHFDPITPSGSADWRHCPWQGSLNRMACRIANVQQA</sequence>
<comment type="caution">
    <text evidence="1">The sequence shown here is derived from an EMBL/GenBank/DDBJ whole genome shotgun (WGS) entry which is preliminary data.</text>
</comment>
<accession>M5U125</accession>
<name>M5U125_9BACT</name>
<dbReference type="AlphaFoldDB" id="M5U125"/>
<evidence type="ECO:0000313" key="1">
    <source>
        <dbReference type="EMBL" id="EMI55152.1"/>
    </source>
</evidence>
<dbReference type="EMBL" id="ANOH01000228">
    <property type="protein sequence ID" value="EMI55152.1"/>
    <property type="molecule type" value="Genomic_DNA"/>
</dbReference>
<reference evidence="1 2" key="1">
    <citation type="journal article" date="2013" name="Mar. Genomics">
        <title>Expression of sulfatases in Rhodopirellula baltica and the diversity of sulfatases in the genus Rhodopirellula.</title>
        <authorList>
            <person name="Wegner C.E."/>
            <person name="Richter-Heitmann T."/>
            <person name="Klindworth A."/>
            <person name="Klockow C."/>
            <person name="Richter M."/>
            <person name="Achstetter T."/>
            <person name="Glockner F.O."/>
            <person name="Harder J."/>
        </authorList>
    </citation>
    <scope>NUCLEOTIDE SEQUENCE [LARGE SCALE GENOMIC DNA]</scope>
    <source>
        <strain evidence="1 2">SM41</strain>
    </source>
</reference>
<protein>
    <submittedName>
        <fullName evidence="1">Uncharacterized protein</fullName>
    </submittedName>
</protein>